<organism evidence="2 3">
    <name type="scientific">Candidatus Enterocloster faecavium</name>
    <dbReference type="NCBI Taxonomy" id="2838560"/>
    <lineage>
        <taxon>Bacteria</taxon>
        <taxon>Bacillati</taxon>
        <taxon>Bacillota</taxon>
        <taxon>Clostridia</taxon>
        <taxon>Lachnospirales</taxon>
        <taxon>Lachnospiraceae</taxon>
        <taxon>Enterocloster</taxon>
    </lineage>
</organism>
<proteinExistence type="predicted"/>
<protein>
    <submittedName>
        <fullName evidence="2">Biotin-independent malonate decarboxylase subunit beta</fullName>
        <ecNumber evidence="2">4.1.1.88</ecNumber>
    </submittedName>
</protein>
<dbReference type="NCBIfam" id="NF005530">
    <property type="entry name" value="PRK07189.1"/>
    <property type="match status" value="1"/>
</dbReference>
<evidence type="ECO:0000259" key="1">
    <source>
        <dbReference type="PROSITE" id="PS50980"/>
    </source>
</evidence>
<dbReference type="Pfam" id="PF01039">
    <property type="entry name" value="Carboxyl_trans"/>
    <property type="match status" value="1"/>
</dbReference>
<feature type="non-terminal residue" evidence="2">
    <location>
        <position position="508"/>
    </location>
</feature>
<keyword evidence="2" id="KW-0456">Lyase</keyword>
<dbReference type="NCBIfam" id="TIGR03133">
    <property type="entry name" value="malonate_beta"/>
    <property type="match status" value="1"/>
</dbReference>
<dbReference type="EMBL" id="DWYS01000165">
    <property type="protein sequence ID" value="HJB08860.1"/>
    <property type="molecule type" value="Genomic_DNA"/>
</dbReference>
<name>A0A9D2LAL5_9FIRM</name>
<evidence type="ECO:0000313" key="2">
    <source>
        <dbReference type="EMBL" id="HJB08860.1"/>
    </source>
</evidence>
<dbReference type="GO" id="GO:0016831">
    <property type="term" value="F:carboxy-lyase activity"/>
    <property type="evidence" value="ECO:0007669"/>
    <property type="project" value="InterPro"/>
</dbReference>
<dbReference type="PANTHER" id="PTHR43842:SF2">
    <property type="entry name" value="PROPIONYL-COA CARBOXYLASE BETA CHAIN, MITOCHONDRIAL"/>
    <property type="match status" value="1"/>
</dbReference>
<sequence>MKIDESFTELSARERAYAILDDTDARELLGPFSHLKSPHLLKQGIVPENDDGMIIMKGSISHKPAVVIAMEGKFQGGGIGEISGAKFAAALEQVLRENQRGIETWPVILLDTGGVRLQEANYGLLAIAEIQDLLISIRRYVPVIGVIPGKVGCFGGMSMTCSLFSYIIMTREGRLTLNGPEVIEQEAGVGEWNASDKKFTYQTIGGSHRVEQGLADLLVKDSRMEICQAVKRCMEMGIPVHRSTQVERYRKQVDQLADTISHSPADCGGAGARGRSWFEALTKDGSSRELGQIGSVLCRDILVGDRLCRILAVTADPRTAFPRTSKGEVGLQQGWELARLIRQTIEEDRDAAKKRPLIALVDVPSQAYGYLEEREGIFLSCGAAVNAYADARQAGHAVITVIVGNAISGAFLAHGLQGSYMIALDDEKVTVHAMSKQSAARITKRSISDMDQAAGNVAAIAYDIRSFNCLGAVCRLLKLGNHDAPSKEDAEAMKAAILEGIGYSEENG</sequence>
<dbReference type="Pfam" id="PF06833">
    <property type="entry name" value="MdcE"/>
    <property type="match status" value="1"/>
</dbReference>
<gene>
    <name evidence="2" type="primary">mdcD</name>
    <name evidence="2" type="ORF">H9716_13540</name>
</gene>
<dbReference type="PANTHER" id="PTHR43842">
    <property type="entry name" value="PROPIONYL-COA CARBOXYLASE BETA CHAIN"/>
    <property type="match status" value="1"/>
</dbReference>
<dbReference type="PROSITE" id="PS50980">
    <property type="entry name" value="COA_CT_NTER"/>
    <property type="match status" value="1"/>
</dbReference>
<dbReference type="GO" id="GO:0004658">
    <property type="term" value="F:propionyl-CoA carboxylase activity"/>
    <property type="evidence" value="ECO:0007669"/>
    <property type="project" value="TreeGrafter"/>
</dbReference>
<dbReference type="Proteomes" id="UP000886804">
    <property type="component" value="Unassembled WGS sequence"/>
</dbReference>
<dbReference type="InterPro" id="IPR034733">
    <property type="entry name" value="AcCoA_carboxyl_beta"/>
</dbReference>
<reference evidence="2" key="1">
    <citation type="journal article" date="2021" name="PeerJ">
        <title>Extensive microbial diversity within the chicken gut microbiome revealed by metagenomics and culture.</title>
        <authorList>
            <person name="Gilroy R."/>
            <person name="Ravi A."/>
            <person name="Getino M."/>
            <person name="Pursley I."/>
            <person name="Horton D.L."/>
            <person name="Alikhan N.F."/>
            <person name="Baker D."/>
            <person name="Gharbi K."/>
            <person name="Hall N."/>
            <person name="Watson M."/>
            <person name="Adriaenssens E.M."/>
            <person name="Foster-Nyarko E."/>
            <person name="Jarju S."/>
            <person name="Secka A."/>
            <person name="Antonio M."/>
            <person name="Oren A."/>
            <person name="Chaudhuri R.R."/>
            <person name="La Ragione R."/>
            <person name="Hildebrand F."/>
            <person name="Pallen M.J."/>
        </authorList>
    </citation>
    <scope>NUCLEOTIDE SEQUENCE</scope>
    <source>
        <strain evidence="2">CHK188-4685</strain>
    </source>
</reference>
<dbReference type="EC" id="4.1.1.88" evidence="2"/>
<accession>A0A9D2LAL5</accession>
<dbReference type="GO" id="GO:0005975">
    <property type="term" value="P:carbohydrate metabolic process"/>
    <property type="evidence" value="ECO:0007669"/>
    <property type="project" value="InterPro"/>
</dbReference>
<dbReference type="SUPFAM" id="SSF52096">
    <property type="entry name" value="ClpP/crotonase"/>
    <property type="match status" value="2"/>
</dbReference>
<dbReference type="GO" id="GO:0009317">
    <property type="term" value="C:acetyl-CoA carboxylase complex"/>
    <property type="evidence" value="ECO:0007669"/>
    <property type="project" value="TreeGrafter"/>
</dbReference>
<feature type="domain" description="CoA carboxyltransferase N-terminal" evidence="1">
    <location>
        <begin position="1"/>
        <end position="242"/>
    </location>
</feature>
<reference evidence="2" key="2">
    <citation type="submission" date="2021-04" db="EMBL/GenBank/DDBJ databases">
        <authorList>
            <person name="Gilroy R."/>
        </authorList>
    </citation>
    <scope>NUCLEOTIDE SEQUENCE</scope>
    <source>
        <strain evidence="2">CHK188-4685</strain>
    </source>
</reference>
<dbReference type="AlphaFoldDB" id="A0A9D2LAL5"/>
<comment type="caution">
    <text evidence="2">The sequence shown here is derived from an EMBL/GenBank/DDBJ whole genome shotgun (WGS) entry which is preliminary data.</text>
</comment>
<dbReference type="Gene3D" id="3.90.226.10">
    <property type="entry name" value="2-enoyl-CoA Hydratase, Chain A, domain 1"/>
    <property type="match status" value="2"/>
</dbReference>
<evidence type="ECO:0000313" key="3">
    <source>
        <dbReference type="Proteomes" id="UP000886804"/>
    </source>
</evidence>
<dbReference type="InterPro" id="IPR011762">
    <property type="entry name" value="COA_CT_N"/>
</dbReference>
<dbReference type="InterPro" id="IPR051047">
    <property type="entry name" value="AccD/PCCB"/>
</dbReference>
<dbReference type="InterPro" id="IPR017556">
    <property type="entry name" value="Malonate_beta"/>
</dbReference>
<dbReference type="InterPro" id="IPR029045">
    <property type="entry name" value="ClpP/crotonase-like_dom_sf"/>
</dbReference>